<proteinExistence type="predicted"/>
<protein>
    <submittedName>
        <fullName evidence="2">Aminopeptidase</fullName>
    </submittedName>
</protein>
<dbReference type="RefSeq" id="WP_103676452.1">
    <property type="nucleotide sequence ID" value="NZ_PQGD01000002.1"/>
</dbReference>
<keyword evidence="3" id="KW-1185">Reference proteome</keyword>
<dbReference type="OrthoDB" id="6443318at2"/>
<evidence type="ECO:0000313" key="3">
    <source>
        <dbReference type="Proteomes" id="UP000237073"/>
    </source>
</evidence>
<evidence type="ECO:0000313" key="1">
    <source>
        <dbReference type="EMBL" id="POP44316.1"/>
    </source>
</evidence>
<evidence type="ECO:0000313" key="2">
    <source>
        <dbReference type="EMBL" id="POP50334.1"/>
    </source>
</evidence>
<keyword evidence="2" id="KW-0031">Aminopeptidase</keyword>
<name>A0A2P5GUX5_9ENTR</name>
<dbReference type="EMBL" id="PQGE01000010">
    <property type="protein sequence ID" value="POP44316.1"/>
    <property type="molecule type" value="Genomic_DNA"/>
</dbReference>
<keyword evidence="2" id="KW-0645">Protease</keyword>
<evidence type="ECO:0000313" key="4">
    <source>
        <dbReference type="Proteomes" id="UP000247005"/>
    </source>
</evidence>
<reference evidence="3 4" key="1">
    <citation type="submission" date="2018-01" db="EMBL/GenBank/DDBJ databases">
        <title>Superficieibacter electus gen. nov., sp. nov., an extended-spectrum beta-lactamase possessing member of the Enterobacteriaceae family, isolated from intensive care unit surfaces.</title>
        <authorList>
            <person name="Potter R.F."/>
            <person name="D'Souza A.W."/>
        </authorList>
    </citation>
    <scope>NUCLEOTIDE SEQUENCE [LARGE SCALE GENOMIC DNA]</scope>
    <source>
        <strain evidence="2 4">BP-1</strain>
        <strain evidence="1 3">BP-2</strain>
    </source>
</reference>
<gene>
    <name evidence="2" type="ORF">CHU32_02610</name>
    <name evidence="1" type="ORF">CHU33_12720</name>
</gene>
<dbReference type="EMBL" id="PQGD01000002">
    <property type="protein sequence ID" value="POP50334.1"/>
    <property type="molecule type" value="Genomic_DNA"/>
</dbReference>
<dbReference type="AlphaFoldDB" id="A0A2P5GUX5"/>
<organism evidence="2 4">
    <name type="scientific">Superficieibacter electus</name>
    <dbReference type="NCBI Taxonomy" id="2022662"/>
    <lineage>
        <taxon>Bacteria</taxon>
        <taxon>Pseudomonadati</taxon>
        <taxon>Pseudomonadota</taxon>
        <taxon>Gammaproteobacteria</taxon>
        <taxon>Enterobacterales</taxon>
        <taxon>Enterobacteriaceae</taxon>
        <taxon>Superficieibacter</taxon>
    </lineage>
</organism>
<accession>A0A2P5GUX5</accession>
<dbReference type="GO" id="GO:0004177">
    <property type="term" value="F:aminopeptidase activity"/>
    <property type="evidence" value="ECO:0007669"/>
    <property type="project" value="UniProtKB-KW"/>
</dbReference>
<dbReference type="Proteomes" id="UP000237073">
    <property type="component" value="Unassembled WGS sequence"/>
</dbReference>
<comment type="caution">
    <text evidence="2">The sequence shown here is derived from an EMBL/GenBank/DDBJ whole genome shotgun (WGS) entry which is preliminary data.</text>
</comment>
<sequence>MVIKTSLHIISAMIEDKCRNIMNVNMWYNLPDSLFWPIVDAMDINNEEFVVNTYKKIERHYLDILLHTPVLISIVESLQSSLMVEFIKSICEKEQDSDGFLLFDVESCLFVNYEDDAVEKAELFNKIYNELKEMVNLSRKHIHDEKMVFDDLKKITKFIEINKYEYFSYVRAYWLSLYFYEISQIIDKTKLLSFKD</sequence>
<keyword evidence="2" id="KW-0378">Hydrolase</keyword>
<dbReference type="Proteomes" id="UP000247005">
    <property type="component" value="Unassembled WGS sequence"/>
</dbReference>